<dbReference type="AlphaFoldDB" id="A0A8S9U1F2"/>
<reference evidence="1" key="1">
    <citation type="submission" date="2020-03" db="EMBL/GenBank/DDBJ databases">
        <title>Hybrid Assembly of Korean Phytophthora infestans isolates.</title>
        <authorList>
            <person name="Prokchorchik M."/>
            <person name="Lee Y."/>
            <person name="Seo J."/>
            <person name="Cho J.-H."/>
            <person name="Park Y.-E."/>
            <person name="Jang D.-C."/>
            <person name="Im J.-S."/>
            <person name="Choi J.-G."/>
            <person name="Park H.-J."/>
            <person name="Lee G.-B."/>
            <person name="Lee Y.-G."/>
            <person name="Hong S.-Y."/>
            <person name="Cho K."/>
            <person name="Sohn K.H."/>
        </authorList>
    </citation>
    <scope>NUCLEOTIDE SEQUENCE</scope>
    <source>
        <strain evidence="1">KR_2_A2</strain>
    </source>
</reference>
<gene>
    <name evidence="1" type="ORF">GN958_ATG17888</name>
</gene>
<proteinExistence type="predicted"/>
<evidence type="ECO:0000313" key="1">
    <source>
        <dbReference type="EMBL" id="KAF4132979.1"/>
    </source>
</evidence>
<sequence length="61" mass="6678">MLLLYIVDARPGFAARYLLTRRLVKGLEEVEYAAIVIPESALLAHIGTGLLACLMFAKSTN</sequence>
<dbReference type="Proteomes" id="UP000704712">
    <property type="component" value="Unassembled WGS sequence"/>
</dbReference>
<organism evidence="1 2">
    <name type="scientific">Phytophthora infestans</name>
    <name type="common">Potato late blight agent</name>
    <name type="synonym">Botrytis infestans</name>
    <dbReference type="NCBI Taxonomy" id="4787"/>
    <lineage>
        <taxon>Eukaryota</taxon>
        <taxon>Sar</taxon>
        <taxon>Stramenopiles</taxon>
        <taxon>Oomycota</taxon>
        <taxon>Peronosporomycetes</taxon>
        <taxon>Peronosporales</taxon>
        <taxon>Peronosporaceae</taxon>
        <taxon>Phytophthora</taxon>
    </lineage>
</organism>
<accession>A0A8S9U1F2</accession>
<evidence type="ECO:0000313" key="2">
    <source>
        <dbReference type="Proteomes" id="UP000704712"/>
    </source>
</evidence>
<dbReference type="EMBL" id="JAACNO010002473">
    <property type="protein sequence ID" value="KAF4132979.1"/>
    <property type="molecule type" value="Genomic_DNA"/>
</dbReference>
<name>A0A8S9U1F2_PHYIN</name>
<comment type="caution">
    <text evidence="1">The sequence shown here is derived from an EMBL/GenBank/DDBJ whole genome shotgun (WGS) entry which is preliminary data.</text>
</comment>
<protein>
    <submittedName>
        <fullName evidence="1">Uncharacterized protein</fullName>
    </submittedName>
</protein>